<dbReference type="Gene3D" id="3.30.70.120">
    <property type="match status" value="1"/>
</dbReference>
<dbReference type="Proteomes" id="UP000316626">
    <property type="component" value="Unassembled WGS sequence"/>
</dbReference>
<dbReference type="InterPro" id="IPR019264">
    <property type="entry name" value="DUF2179"/>
</dbReference>
<evidence type="ECO:0000256" key="6">
    <source>
        <dbReference type="SAM" id="Phobius"/>
    </source>
</evidence>
<evidence type="ECO:0000256" key="1">
    <source>
        <dbReference type="ARBA" id="ARBA00004651"/>
    </source>
</evidence>
<dbReference type="PIRSF" id="PIRSF006483">
    <property type="entry name" value="Membrane_protein_YitT"/>
    <property type="match status" value="1"/>
</dbReference>
<dbReference type="InterPro" id="IPR003740">
    <property type="entry name" value="YitT"/>
</dbReference>
<keyword evidence="4 6" id="KW-1133">Transmembrane helix</keyword>
<reference evidence="8 9" key="1">
    <citation type="submission" date="2019-06" db="EMBL/GenBank/DDBJ databases">
        <title>Psychrobacillus vulpis sp. nov., a new species isolated from feces of a red fox that inhabits in The Tablas de Daimiel Natural Park, Albacete, Spain.</title>
        <authorList>
            <person name="Rodriguez M."/>
            <person name="Reina J.C."/>
            <person name="Bejar V."/>
            <person name="Llamas I."/>
        </authorList>
    </citation>
    <scope>NUCLEOTIDE SEQUENCE [LARGE SCALE GENOMIC DNA]</scope>
    <source>
        <strain evidence="8 9">Z8</strain>
    </source>
</reference>
<keyword evidence="5 6" id="KW-0472">Membrane</keyword>
<keyword evidence="9" id="KW-1185">Reference proteome</keyword>
<dbReference type="PANTHER" id="PTHR33545">
    <property type="entry name" value="UPF0750 MEMBRANE PROTEIN YITT-RELATED"/>
    <property type="match status" value="1"/>
</dbReference>
<dbReference type="InterPro" id="IPR015867">
    <property type="entry name" value="N-reg_PII/ATP_PRibTrfase_C"/>
</dbReference>
<dbReference type="EMBL" id="VDGI01000003">
    <property type="protein sequence ID" value="TQR20854.1"/>
    <property type="molecule type" value="Genomic_DNA"/>
</dbReference>
<feature type="transmembrane region" description="Helical" evidence="6">
    <location>
        <begin position="9"/>
        <end position="30"/>
    </location>
</feature>
<evidence type="ECO:0000313" key="9">
    <source>
        <dbReference type="Proteomes" id="UP000316626"/>
    </source>
</evidence>
<feature type="transmembrane region" description="Helical" evidence="6">
    <location>
        <begin position="50"/>
        <end position="68"/>
    </location>
</feature>
<dbReference type="Pfam" id="PF10035">
    <property type="entry name" value="DUF2179"/>
    <property type="match status" value="1"/>
</dbReference>
<feature type="transmembrane region" description="Helical" evidence="6">
    <location>
        <begin position="143"/>
        <end position="165"/>
    </location>
</feature>
<evidence type="ECO:0000256" key="2">
    <source>
        <dbReference type="ARBA" id="ARBA00022475"/>
    </source>
</evidence>
<dbReference type="RefSeq" id="WP_142641389.1">
    <property type="nucleotide sequence ID" value="NZ_VDGI01000003.1"/>
</dbReference>
<protein>
    <submittedName>
        <fullName evidence="8">YitT family protein</fullName>
    </submittedName>
</protein>
<keyword evidence="3 6" id="KW-0812">Transmembrane</keyword>
<keyword evidence="2" id="KW-1003">Cell membrane</keyword>
<evidence type="ECO:0000259" key="7">
    <source>
        <dbReference type="Pfam" id="PF10035"/>
    </source>
</evidence>
<evidence type="ECO:0000256" key="4">
    <source>
        <dbReference type="ARBA" id="ARBA00022989"/>
    </source>
</evidence>
<evidence type="ECO:0000313" key="8">
    <source>
        <dbReference type="EMBL" id="TQR20854.1"/>
    </source>
</evidence>
<evidence type="ECO:0000256" key="3">
    <source>
        <dbReference type="ARBA" id="ARBA00022692"/>
    </source>
</evidence>
<name>A0A544TTV1_9BACI</name>
<comment type="subcellular location">
    <subcellularLocation>
        <location evidence="1">Cell membrane</location>
        <topology evidence="1">Multi-pass membrane protein</topology>
    </subcellularLocation>
</comment>
<proteinExistence type="predicted"/>
<evidence type="ECO:0000256" key="5">
    <source>
        <dbReference type="ARBA" id="ARBA00023136"/>
    </source>
</evidence>
<sequence>MTSQRIKEVLLIIVGSLLFAIGINYFAIPYMLSEGGVIGVTVITYYLFEWSPGVVNLIINAVLLAIGYKFFDKKTMIYTVLGIIFSSFFLYITEDAGHQLNGDTLLAALFSGVFVGLGLGLMFRAGGTSGGSAILARLANQYLGWSLGKGVLVIDIVVIGASVFIIGQEKAMYTLVAVFLGAKVIDYVIEGLNNRTAVTIISEHSEEIRQFIIENMTRGVTILEGRGGYSQDQKEVLYIVINQQELVQLKQTVSSVDEQAFVVVHEVRDVLGSGFSVSKSIKTRETS</sequence>
<dbReference type="Pfam" id="PF02588">
    <property type="entry name" value="YitT_membrane"/>
    <property type="match status" value="1"/>
</dbReference>
<dbReference type="PANTHER" id="PTHR33545:SF4">
    <property type="entry name" value="UPF0750 MEMBRANE PROTEIN YXKD"/>
    <property type="match status" value="1"/>
</dbReference>
<dbReference type="GO" id="GO:0005886">
    <property type="term" value="C:plasma membrane"/>
    <property type="evidence" value="ECO:0007669"/>
    <property type="project" value="UniProtKB-SubCell"/>
</dbReference>
<accession>A0A544TTV1</accession>
<dbReference type="InterPro" id="IPR051461">
    <property type="entry name" value="UPF0750_membrane"/>
</dbReference>
<comment type="caution">
    <text evidence="8">The sequence shown here is derived from an EMBL/GenBank/DDBJ whole genome shotgun (WGS) entry which is preliminary data.</text>
</comment>
<feature type="transmembrane region" description="Helical" evidence="6">
    <location>
        <begin position="75"/>
        <end position="93"/>
    </location>
</feature>
<dbReference type="AlphaFoldDB" id="A0A544TTV1"/>
<organism evidence="8 9">
    <name type="scientific">Psychrobacillus vulpis</name>
    <dbReference type="NCBI Taxonomy" id="2325572"/>
    <lineage>
        <taxon>Bacteria</taxon>
        <taxon>Bacillati</taxon>
        <taxon>Bacillota</taxon>
        <taxon>Bacilli</taxon>
        <taxon>Bacillales</taxon>
        <taxon>Bacillaceae</taxon>
        <taxon>Psychrobacillus</taxon>
    </lineage>
</organism>
<dbReference type="CDD" id="cd16380">
    <property type="entry name" value="YitT_C"/>
    <property type="match status" value="1"/>
</dbReference>
<feature type="transmembrane region" description="Helical" evidence="6">
    <location>
        <begin position="105"/>
        <end position="123"/>
    </location>
</feature>
<gene>
    <name evidence="8" type="ORF">FG384_04470</name>
</gene>
<feature type="domain" description="DUF2179" evidence="7">
    <location>
        <begin position="218"/>
        <end position="272"/>
    </location>
</feature>
<dbReference type="OrthoDB" id="1758221at2"/>